<evidence type="ECO:0000256" key="3">
    <source>
        <dbReference type="PROSITE-ProRule" id="PRU00023"/>
    </source>
</evidence>
<dbReference type="Gene3D" id="1.25.40.10">
    <property type="entry name" value="Tetratricopeptide repeat domain"/>
    <property type="match status" value="1"/>
</dbReference>
<dbReference type="Pfam" id="PF13637">
    <property type="entry name" value="Ank_4"/>
    <property type="match status" value="1"/>
</dbReference>
<dbReference type="InterPro" id="IPR013105">
    <property type="entry name" value="TPR_2"/>
</dbReference>
<comment type="caution">
    <text evidence="5">The sequence shown here is derived from an EMBL/GenBank/DDBJ whole genome shotgun (WGS) entry which is preliminary data.</text>
</comment>
<accession>A0A8T0NCR6</accession>
<feature type="repeat" description="ANK" evidence="3">
    <location>
        <begin position="234"/>
        <end position="266"/>
    </location>
</feature>
<dbReference type="InterPro" id="IPR011990">
    <property type="entry name" value="TPR-like_helical_dom_sf"/>
</dbReference>
<feature type="repeat" description="TPR" evidence="4">
    <location>
        <begin position="432"/>
        <end position="465"/>
    </location>
</feature>
<dbReference type="Proteomes" id="UP000823388">
    <property type="component" value="Chromosome 9K"/>
</dbReference>
<dbReference type="PROSITE" id="PS50088">
    <property type="entry name" value="ANK_REPEAT"/>
    <property type="match status" value="4"/>
</dbReference>
<dbReference type="PRINTS" id="PR01415">
    <property type="entry name" value="ANKYRIN"/>
</dbReference>
<dbReference type="PANTHER" id="PTHR46224:SF36">
    <property type="entry name" value="OS03G0680600 PROTEIN"/>
    <property type="match status" value="1"/>
</dbReference>
<dbReference type="PROSITE" id="PS50005">
    <property type="entry name" value="TPR"/>
    <property type="match status" value="1"/>
</dbReference>
<evidence type="ECO:0000313" key="5">
    <source>
        <dbReference type="EMBL" id="KAG2546883.1"/>
    </source>
</evidence>
<dbReference type="SUPFAM" id="SSF48403">
    <property type="entry name" value="Ankyrin repeat"/>
    <property type="match status" value="1"/>
</dbReference>
<dbReference type="SUPFAM" id="SSF48452">
    <property type="entry name" value="TPR-like"/>
    <property type="match status" value="1"/>
</dbReference>
<sequence length="492" mass="53440">MEGAFDFNMRAMLCLNRRLPYGTTGPDVDFFEAAFEGDIPRLREMVSGKDAKEKARLADVSFGGLGALQAAARLGRLDVVRYLVEDLGFDVDGGSAELGLTALCSAALDGRLETVRYLLDNGADPNKKDELGEVALHCAAKFGHDEVAKLILSRGAIVDTAYSDGSPLHIAAFYGKTNVMKVLLEHHADPNMVSELGTPVTATLYATTEGLEESISLKCVKLLVEAGADVNCTDPDSPLVVATTHGLTDCIEYLLKAGANANIPNNCCGTMPIEIAAGHGRRKHVEMLFPFTSPIQTVSKWTVDGIIAHVKSESLKHSNHKVGQYDKSTKVKLKLDGDKDVGRKNHSAASKLYNEVEQHGKNTKDKLKLDGDKSVGRKDYLAASKLYGEAIDLDPTDAILYSNRSFCLLQIGEATKALSDANSCIKVRPEWVKGYYRKGAALMSLKEYKEACDAFLAGLKLDPANAEMERMFREAVEAMKDCVVLKNLESID</sequence>
<dbReference type="AlphaFoldDB" id="A0A8T0NCR6"/>
<protein>
    <submittedName>
        <fullName evidence="5">Uncharacterized protein</fullName>
    </submittedName>
</protein>
<organism evidence="5 6">
    <name type="scientific">Panicum virgatum</name>
    <name type="common">Blackwell switchgrass</name>
    <dbReference type="NCBI Taxonomy" id="38727"/>
    <lineage>
        <taxon>Eukaryota</taxon>
        <taxon>Viridiplantae</taxon>
        <taxon>Streptophyta</taxon>
        <taxon>Embryophyta</taxon>
        <taxon>Tracheophyta</taxon>
        <taxon>Spermatophyta</taxon>
        <taxon>Magnoliopsida</taxon>
        <taxon>Liliopsida</taxon>
        <taxon>Poales</taxon>
        <taxon>Poaceae</taxon>
        <taxon>PACMAD clade</taxon>
        <taxon>Panicoideae</taxon>
        <taxon>Panicodae</taxon>
        <taxon>Paniceae</taxon>
        <taxon>Panicinae</taxon>
        <taxon>Panicum</taxon>
        <taxon>Panicum sect. Hiantes</taxon>
    </lineage>
</organism>
<evidence type="ECO:0000256" key="1">
    <source>
        <dbReference type="ARBA" id="ARBA00022737"/>
    </source>
</evidence>
<evidence type="ECO:0000256" key="4">
    <source>
        <dbReference type="PROSITE-ProRule" id="PRU00339"/>
    </source>
</evidence>
<dbReference type="PANTHER" id="PTHR46224">
    <property type="entry name" value="ANKYRIN REPEAT FAMILY PROTEIN"/>
    <property type="match status" value="1"/>
</dbReference>
<dbReference type="Pfam" id="PF12796">
    <property type="entry name" value="Ank_2"/>
    <property type="match status" value="2"/>
</dbReference>
<feature type="repeat" description="ANK" evidence="3">
    <location>
        <begin position="131"/>
        <end position="163"/>
    </location>
</feature>
<proteinExistence type="predicted"/>
<dbReference type="OrthoDB" id="687050at2759"/>
<dbReference type="InterPro" id="IPR036770">
    <property type="entry name" value="Ankyrin_rpt-contain_sf"/>
</dbReference>
<keyword evidence="2 4" id="KW-0802">TPR repeat</keyword>
<evidence type="ECO:0000313" key="6">
    <source>
        <dbReference type="Proteomes" id="UP000823388"/>
    </source>
</evidence>
<evidence type="ECO:0000256" key="2">
    <source>
        <dbReference type="ARBA" id="ARBA00022803"/>
    </source>
</evidence>
<dbReference type="InterPro" id="IPR051616">
    <property type="entry name" value="Cul2-RING_E3_ligase_SR"/>
</dbReference>
<dbReference type="InterPro" id="IPR019734">
    <property type="entry name" value="TPR_rpt"/>
</dbReference>
<name>A0A8T0NCR6_PANVG</name>
<reference evidence="5" key="1">
    <citation type="submission" date="2020-05" db="EMBL/GenBank/DDBJ databases">
        <title>WGS assembly of Panicum virgatum.</title>
        <authorList>
            <person name="Lovell J.T."/>
            <person name="Jenkins J."/>
            <person name="Shu S."/>
            <person name="Juenger T.E."/>
            <person name="Schmutz J."/>
        </authorList>
    </citation>
    <scope>NUCLEOTIDE SEQUENCE</scope>
    <source>
        <strain evidence="5">AP13</strain>
    </source>
</reference>
<keyword evidence="1" id="KW-0677">Repeat</keyword>
<feature type="repeat" description="ANK" evidence="3">
    <location>
        <begin position="98"/>
        <end position="130"/>
    </location>
</feature>
<dbReference type="Gene3D" id="1.25.40.20">
    <property type="entry name" value="Ankyrin repeat-containing domain"/>
    <property type="match status" value="2"/>
</dbReference>
<dbReference type="PROSITE" id="PS50297">
    <property type="entry name" value="ANK_REP_REGION"/>
    <property type="match status" value="4"/>
</dbReference>
<keyword evidence="3" id="KW-0040">ANK repeat</keyword>
<feature type="repeat" description="ANK" evidence="3">
    <location>
        <begin position="163"/>
        <end position="195"/>
    </location>
</feature>
<gene>
    <name evidence="5" type="ORF">PVAP13_9KG050000</name>
</gene>
<dbReference type="InterPro" id="IPR002110">
    <property type="entry name" value="Ankyrin_rpt"/>
</dbReference>
<dbReference type="SMART" id="SM00028">
    <property type="entry name" value="TPR"/>
    <property type="match status" value="2"/>
</dbReference>
<dbReference type="EMBL" id="CM029053">
    <property type="protein sequence ID" value="KAG2546883.1"/>
    <property type="molecule type" value="Genomic_DNA"/>
</dbReference>
<dbReference type="Pfam" id="PF07719">
    <property type="entry name" value="TPR_2"/>
    <property type="match status" value="1"/>
</dbReference>
<keyword evidence="6" id="KW-1185">Reference proteome</keyword>
<dbReference type="SMART" id="SM00248">
    <property type="entry name" value="ANK"/>
    <property type="match status" value="6"/>
</dbReference>